<keyword evidence="3" id="KW-0804">Transcription</keyword>
<dbReference type="SUPFAM" id="SSF48498">
    <property type="entry name" value="Tetracyclin repressor-like, C-terminal domain"/>
    <property type="match status" value="1"/>
</dbReference>
<evidence type="ECO:0000313" key="6">
    <source>
        <dbReference type="EMBL" id="XCO76952.1"/>
    </source>
</evidence>
<dbReference type="Pfam" id="PF00440">
    <property type="entry name" value="TetR_N"/>
    <property type="match status" value="1"/>
</dbReference>
<evidence type="ECO:0000256" key="2">
    <source>
        <dbReference type="ARBA" id="ARBA00023125"/>
    </source>
</evidence>
<dbReference type="PROSITE" id="PS50977">
    <property type="entry name" value="HTH_TETR_2"/>
    <property type="match status" value="1"/>
</dbReference>
<dbReference type="RefSeq" id="WP_363800243.1">
    <property type="nucleotide sequence ID" value="NZ_CP159925.1"/>
</dbReference>
<evidence type="ECO:0000259" key="5">
    <source>
        <dbReference type="PROSITE" id="PS50977"/>
    </source>
</evidence>
<dbReference type="EMBL" id="CP159925">
    <property type="protein sequence ID" value="XCO76952.1"/>
    <property type="molecule type" value="Genomic_DNA"/>
</dbReference>
<dbReference type="SUPFAM" id="SSF46689">
    <property type="entry name" value="Homeodomain-like"/>
    <property type="match status" value="1"/>
</dbReference>
<feature type="DNA-binding region" description="H-T-H motif" evidence="4">
    <location>
        <begin position="32"/>
        <end position="51"/>
    </location>
</feature>
<name>A0AAU8MZD4_9GAMM</name>
<protein>
    <submittedName>
        <fullName evidence="6">TetR/AcrR family transcriptional regulator</fullName>
    </submittedName>
</protein>
<evidence type="ECO:0000256" key="1">
    <source>
        <dbReference type="ARBA" id="ARBA00023015"/>
    </source>
</evidence>
<dbReference type="Gene3D" id="1.10.10.60">
    <property type="entry name" value="Homeodomain-like"/>
    <property type="match status" value="1"/>
</dbReference>
<proteinExistence type="predicted"/>
<organism evidence="6">
    <name type="scientific">Lysobacter firmicutimachus</name>
    <dbReference type="NCBI Taxonomy" id="1792846"/>
    <lineage>
        <taxon>Bacteria</taxon>
        <taxon>Pseudomonadati</taxon>
        <taxon>Pseudomonadota</taxon>
        <taxon>Gammaproteobacteria</taxon>
        <taxon>Lysobacterales</taxon>
        <taxon>Lysobacteraceae</taxon>
        <taxon>Lysobacter</taxon>
    </lineage>
</organism>
<evidence type="ECO:0000256" key="3">
    <source>
        <dbReference type="ARBA" id="ARBA00023163"/>
    </source>
</evidence>
<keyword evidence="1" id="KW-0805">Transcription regulation</keyword>
<evidence type="ECO:0000256" key="4">
    <source>
        <dbReference type="PROSITE-ProRule" id="PRU00335"/>
    </source>
</evidence>
<dbReference type="PRINTS" id="PR00455">
    <property type="entry name" value="HTHTETR"/>
</dbReference>
<accession>A0AAU8MZD4</accession>
<dbReference type="InterPro" id="IPR001647">
    <property type="entry name" value="HTH_TetR"/>
</dbReference>
<reference evidence="6" key="1">
    <citation type="submission" date="2024-06" db="EMBL/GenBank/DDBJ databases">
        <authorList>
            <person name="Li S."/>
        </authorList>
    </citation>
    <scope>NUCLEOTIDE SEQUENCE</scope>
    <source>
        <strain evidence="6">SR10</strain>
    </source>
</reference>
<dbReference type="GO" id="GO:0003677">
    <property type="term" value="F:DNA binding"/>
    <property type="evidence" value="ECO:0007669"/>
    <property type="project" value="UniProtKB-UniRule"/>
</dbReference>
<dbReference type="InterPro" id="IPR036271">
    <property type="entry name" value="Tet_transcr_reg_TetR-rel_C_sf"/>
</dbReference>
<sequence>MRYTADRKPQTRQRVLDQAARALHAEGPHRLGVAAIMREAGLTHGGFYAHFASRDELLAAAIERMFEQARDYWREAFAGQTPAQALRICIDRYLSPAHRDGRLGGCPLPPLSADLPHLPDAARAAYEAGAQRMHEGLRALIAAHRPGQDAEQQALSMRAELVGALLLARAQSARERSDALLAASREALHARFGLD</sequence>
<feature type="domain" description="HTH tetR-type" evidence="5">
    <location>
        <begin position="9"/>
        <end position="69"/>
    </location>
</feature>
<gene>
    <name evidence="6" type="ORF">ABU614_09255</name>
</gene>
<keyword evidence="2 4" id="KW-0238">DNA-binding</keyword>
<dbReference type="PANTHER" id="PTHR47506:SF7">
    <property type="entry name" value="TRANSCRIPTIONAL REGULATORY PROTEIN"/>
    <property type="match status" value="1"/>
</dbReference>
<dbReference type="PANTHER" id="PTHR47506">
    <property type="entry name" value="TRANSCRIPTIONAL REGULATORY PROTEIN"/>
    <property type="match status" value="1"/>
</dbReference>
<dbReference type="Gene3D" id="1.10.357.10">
    <property type="entry name" value="Tetracycline Repressor, domain 2"/>
    <property type="match status" value="1"/>
</dbReference>
<dbReference type="InterPro" id="IPR009057">
    <property type="entry name" value="Homeodomain-like_sf"/>
</dbReference>
<dbReference type="AlphaFoldDB" id="A0AAU8MZD4"/>